<dbReference type="Pfam" id="PF02174">
    <property type="entry name" value="IRS"/>
    <property type="match status" value="1"/>
</dbReference>
<accession>A0A8S3RBD9</accession>
<feature type="region of interest" description="Disordered" evidence="1">
    <location>
        <begin position="286"/>
        <end position="461"/>
    </location>
</feature>
<evidence type="ECO:0000259" key="2">
    <source>
        <dbReference type="PROSITE" id="PS51064"/>
    </source>
</evidence>
<dbReference type="Proteomes" id="UP000683360">
    <property type="component" value="Unassembled WGS sequence"/>
</dbReference>
<feature type="compositionally biased region" description="Basic and acidic residues" evidence="1">
    <location>
        <begin position="386"/>
        <end position="404"/>
    </location>
</feature>
<feature type="compositionally biased region" description="Basic and acidic residues" evidence="1">
    <location>
        <begin position="234"/>
        <end position="243"/>
    </location>
</feature>
<feature type="compositionally biased region" description="Polar residues" evidence="1">
    <location>
        <begin position="298"/>
        <end position="307"/>
    </location>
</feature>
<dbReference type="InterPro" id="IPR001849">
    <property type="entry name" value="PH_domain"/>
</dbReference>
<proteinExistence type="predicted"/>
<dbReference type="AlphaFoldDB" id="A0A8S3RBD9"/>
<feature type="compositionally biased region" description="Polar residues" evidence="1">
    <location>
        <begin position="416"/>
        <end position="427"/>
    </location>
</feature>
<organism evidence="3 4">
    <name type="scientific">Mytilus edulis</name>
    <name type="common">Blue mussel</name>
    <dbReference type="NCBI Taxonomy" id="6550"/>
    <lineage>
        <taxon>Eukaryota</taxon>
        <taxon>Metazoa</taxon>
        <taxon>Spiralia</taxon>
        <taxon>Lophotrochozoa</taxon>
        <taxon>Mollusca</taxon>
        <taxon>Bivalvia</taxon>
        <taxon>Autobranchia</taxon>
        <taxon>Pteriomorphia</taxon>
        <taxon>Mytilida</taxon>
        <taxon>Mytiloidea</taxon>
        <taxon>Mytilidae</taxon>
        <taxon>Mytilinae</taxon>
        <taxon>Mytilus</taxon>
    </lineage>
</organism>
<dbReference type="SMART" id="SM01244">
    <property type="entry name" value="IRS"/>
    <property type="match status" value="1"/>
</dbReference>
<dbReference type="SUPFAM" id="SSF50729">
    <property type="entry name" value="PH domain-like"/>
    <property type="match status" value="2"/>
</dbReference>
<dbReference type="PANTHER" id="PTHR21258">
    <property type="entry name" value="DOCKING PROTEIN RELATED"/>
    <property type="match status" value="1"/>
</dbReference>
<evidence type="ECO:0000256" key="1">
    <source>
        <dbReference type="SAM" id="MobiDB-lite"/>
    </source>
</evidence>
<name>A0A8S3RBD9_MYTED</name>
<dbReference type="GO" id="GO:0007265">
    <property type="term" value="P:Ras protein signal transduction"/>
    <property type="evidence" value="ECO:0007669"/>
    <property type="project" value="TreeGrafter"/>
</dbReference>
<protein>
    <recommendedName>
        <fullName evidence="2">IRS-type PTB domain-containing protein</fullName>
    </recommendedName>
</protein>
<dbReference type="PROSITE" id="PS51064">
    <property type="entry name" value="IRS_PTB"/>
    <property type="match status" value="1"/>
</dbReference>
<dbReference type="SMART" id="SM00310">
    <property type="entry name" value="PTBI"/>
    <property type="match status" value="1"/>
</dbReference>
<keyword evidence="4" id="KW-1185">Reference proteome</keyword>
<dbReference type="InterPro" id="IPR050996">
    <property type="entry name" value="Docking_Protein_DOK"/>
</dbReference>
<reference evidence="3" key="1">
    <citation type="submission" date="2021-03" db="EMBL/GenBank/DDBJ databases">
        <authorList>
            <person name="Bekaert M."/>
        </authorList>
    </citation>
    <scope>NUCLEOTIDE SEQUENCE</scope>
</reference>
<evidence type="ECO:0000313" key="4">
    <source>
        <dbReference type="Proteomes" id="UP000683360"/>
    </source>
</evidence>
<dbReference type="GO" id="GO:0005737">
    <property type="term" value="C:cytoplasm"/>
    <property type="evidence" value="ECO:0007669"/>
    <property type="project" value="TreeGrafter"/>
</dbReference>
<dbReference type="GO" id="GO:0007169">
    <property type="term" value="P:cell surface receptor protein tyrosine kinase signaling pathway"/>
    <property type="evidence" value="ECO:0007669"/>
    <property type="project" value="TreeGrafter"/>
</dbReference>
<feature type="region of interest" description="Disordered" evidence="1">
    <location>
        <begin position="114"/>
        <end position="134"/>
    </location>
</feature>
<dbReference type="EMBL" id="CAJPWZ010001057">
    <property type="protein sequence ID" value="CAG2206673.1"/>
    <property type="molecule type" value="Genomic_DNA"/>
</dbReference>
<feature type="compositionally biased region" description="Basic and acidic residues" evidence="1">
    <location>
        <begin position="308"/>
        <end position="338"/>
    </location>
</feature>
<gene>
    <name evidence="3" type="ORF">MEDL_20991</name>
</gene>
<dbReference type="Gene3D" id="2.30.29.30">
    <property type="entry name" value="Pleckstrin-homology domain (PH domain)/Phosphotyrosine-binding domain (PTB)"/>
    <property type="match status" value="2"/>
</dbReference>
<feature type="domain" description="IRS-type PTB" evidence="2">
    <location>
        <begin position="143"/>
        <end position="247"/>
    </location>
</feature>
<feature type="region of interest" description="Disordered" evidence="1">
    <location>
        <begin position="234"/>
        <end position="256"/>
    </location>
</feature>
<sequence>MSDSNYLIKEGEITIRCGILKQKNKRYCKLIKSDESLILNCYDSKGNTSTLKLRNKFKLSRVKGFDKVIKEFSKEFYIDVYLKKQKFSLLFSNQTETDSWYNCLQNNAQVAVGNEESSSVGDDDDESETGFKDNVLYDSGPENTARFDVTLKQNEDTERLGLTSTYRLYVSEVCLMLEDVVTKEAKYRWYYDALRRYGKQDNDFVIQAGRRSETGAGTFAFMYEDSSAITKSIDRLTRRRASEQAEQSPPPTKQIVEAADNTDIKESTKFQYPHLTSSAEFKRELQDKVSGKTKSIGDLSSKSNMEIQKSKEQKNTEKEKGLVAISKSKDKKPNDKAELAVTIEENDQDSENLYDELELPLESNKVTKPLSEKTDQGDNTTKKRASLSDKKHVAPETPDAHEVTEEPEEPSVYEDAQTSRQEAWKNQGTEEEEHVENYELIKAGASQNALSKPFEGVTNNEEEIDDTYDHAFQAEKNLKKENIANDSKNVYGTSSGKDILKVETEVEICDPDYECIENYEGLYSKQKCIPQSEVNEDTDEGLYSKQKCIPQSESNEDCDIKLES</sequence>
<dbReference type="InterPro" id="IPR002404">
    <property type="entry name" value="IRS_PTB"/>
</dbReference>
<dbReference type="PANTHER" id="PTHR21258:SF62">
    <property type="entry name" value="INSULIN RECEPTOR SUBSTRATE 1"/>
    <property type="match status" value="1"/>
</dbReference>
<feature type="compositionally biased region" description="Acidic residues" evidence="1">
    <location>
        <begin position="344"/>
        <end position="359"/>
    </location>
</feature>
<dbReference type="SMART" id="SM00233">
    <property type="entry name" value="PH"/>
    <property type="match status" value="1"/>
</dbReference>
<dbReference type="OrthoDB" id="6288437at2759"/>
<dbReference type="InterPro" id="IPR011993">
    <property type="entry name" value="PH-like_dom_sf"/>
</dbReference>
<comment type="caution">
    <text evidence="3">The sequence shown here is derived from an EMBL/GenBank/DDBJ whole genome shotgun (WGS) entry which is preliminary data.</text>
</comment>
<dbReference type="GO" id="GO:0043410">
    <property type="term" value="P:positive regulation of MAPK cascade"/>
    <property type="evidence" value="ECO:0007669"/>
    <property type="project" value="TreeGrafter"/>
</dbReference>
<evidence type="ECO:0000313" key="3">
    <source>
        <dbReference type="EMBL" id="CAG2206673.1"/>
    </source>
</evidence>